<dbReference type="Gene3D" id="2.60.40.760">
    <property type="entry name" value="Expansin, cellulose-binding-like domain"/>
    <property type="match status" value="1"/>
</dbReference>
<dbReference type="Gene3D" id="2.40.40.10">
    <property type="entry name" value="RlpA-like domain"/>
    <property type="match status" value="1"/>
</dbReference>
<dbReference type="SUPFAM" id="SSF49590">
    <property type="entry name" value="PHL pollen allergen"/>
    <property type="match status" value="1"/>
</dbReference>
<dbReference type="STRING" id="1038014.SAMN04487910_3320"/>
<organism evidence="4 5">
    <name type="scientific">Aquimarina amphilecti</name>
    <dbReference type="NCBI Taxonomy" id="1038014"/>
    <lineage>
        <taxon>Bacteria</taxon>
        <taxon>Pseudomonadati</taxon>
        <taxon>Bacteroidota</taxon>
        <taxon>Flavobacteriia</taxon>
        <taxon>Flavobacteriales</taxon>
        <taxon>Flavobacteriaceae</taxon>
        <taxon>Aquimarina</taxon>
    </lineage>
</organism>
<evidence type="ECO:0000313" key="4">
    <source>
        <dbReference type="EMBL" id="SEL80893.1"/>
    </source>
</evidence>
<dbReference type="InterPro" id="IPR051477">
    <property type="entry name" value="Expansin_CellWall"/>
</dbReference>
<dbReference type="CDD" id="cd22272">
    <property type="entry name" value="DPBB_EXLX1-like"/>
    <property type="match status" value="1"/>
</dbReference>
<dbReference type="Pfam" id="PF18962">
    <property type="entry name" value="Por_Secre_tail"/>
    <property type="match status" value="1"/>
</dbReference>
<evidence type="ECO:0000256" key="1">
    <source>
        <dbReference type="ARBA" id="ARBA00022729"/>
    </source>
</evidence>
<reference evidence="5" key="1">
    <citation type="submission" date="2016-10" db="EMBL/GenBank/DDBJ databases">
        <authorList>
            <person name="Varghese N."/>
            <person name="Submissions S."/>
        </authorList>
    </citation>
    <scope>NUCLEOTIDE SEQUENCE [LARGE SCALE GENOMIC DNA]</scope>
    <source>
        <strain evidence="5">DSM 25232 / NCIMB 14723 / 92V</strain>
    </source>
</reference>
<gene>
    <name evidence="4" type="ORF">SAMN04487910_3320</name>
</gene>
<feature type="domain" description="RlpA-like protein double-psi beta-barrel" evidence="2">
    <location>
        <begin position="76"/>
        <end position="122"/>
    </location>
</feature>
<dbReference type="InterPro" id="IPR009009">
    <property type="entry name" value="RlpA-like_DPBB"/>
</dbReference>
<dbReference type="RefSeq" id="WP_091410536.1">
    <property type="nucleotide sequence ID" value="NZ_FOAB01000006.1"/>
</dbReference>
<dbReference type="NCBIfam" id="TIGR04183">
    <property type="entry name" value="Por_Secre_tail"/>
    <property type="match status" value="1"/>
</dbReference>
<dbReference type="Pfam" id="PF03330">
    <property type="entry name" value="DPBB_1"/>
    <property type="match status" value="1"/>
</dbReference>
<dbReference type="SUPFAM" id="SSF50685">
    <property type="entry name" value="Barwin-like endoglucanases"/>
    <property type="match status" value="1"/>
</dbReference>
<dbReference type="InterPro" id="IPR026444">
    <property type="entry name" value="Secre_tail"/>
</dbReference>
<dbReference type="AlphaFoldDB" id="A0A1H7T813"/>
<dbReference type="InterPro" id="IPR036908">
    <property type="entry name" value="RlpA-like_sf"/>
</dbReference>
<dbReference type="NCBIfam" id="NF041144">
    <property type="entry name" value="expansin_EXLX1"/>
    <property type="match status" value="1"/>
</dbReference>
<proteinExistence type="predicted"/>
<protein>
    <submittedName>
        <fullName evidence="4">Por secretion system C-terminal sorting domain-containing protein</fullName>
    </submittedName>
</protein>
<keyword evidence="5" id="KW-1185">Reference proteome</keyword>
<dbReference type="EMBL" id="FOAB01000006">
    <property type="protein sequence ID" value="SEL80893.1"/>
    <property type="molecule type" value="Genomic_DNA"/>
</dbReference>
<dbReference type="InterPro" id="IPR049818">
    <property type="entry name" value="Expansin_EXLX1-like"/>
</dbReference>
<dbReference type="PANTHER" id="PTHR31836:SF21">
    <property type="entry name" value="EXPANSIN-LIKE PROTEIN 7"/>
    <property type="match status" value="1"/>
</dbReference>
<keyword evidence="1" id="KW-0732">Signal</keyword>
<evidence type="ECO:0000313" key="5">
    <source>
        <dbReference type="Proteomes" id="UP000198521"/>
    </source>
</evidence>
<dbReference type="OrthoDB" id="5499927at2"/>
<dbReference type="Proteomes" id="UP000198521">
    <property type="component" value="Unassembled WGS sequence"/>
</dbReference>
<accession>A0A1H7T813</accession>
<sequence>MKSHIYIFYFLVVISVAKIYTQECNNTVHTGEGTFYDGVAGGTFGNCSLPVAVGDYLHCALNNFDYDGSDSCGACIEVTGAKGSVIVNVVDRCPECASGDVDMTIEAFEMIADVVDGRVPISWKFVPCETILANETIKINFKEGSSEFWTAIQFRNINHAISKMEYQLPDNTWKNTNRELFNFFIETSGIPSPMNLRVTSILGEVLIFENIVLNLNEDFDTGLQFSTPEECNQQLSVTEIEINPKTILYPNPTSSIIHLTQNANKWKLVNSSGKTLDQGSSKEINMSSYSNGIYYLLLKDKKTMKVVKQ</sequence>
<name>A0A1H7T813_AQUAM</name>
<dbReference type="InterPro" id="IPR036749">
    <property type="entry name" value="Expansin_CBD_sf"/>
</dbReference>
<evidence type="ECO:0000259" key="3">
    <source>
        <dbReference type="Pfam" id="PF18962"/>
    </source>
</evidence>
<feature type="domain" description="Secretion system C-terminal sorting" evidence="3">
    <location>
        <begin position="248"/>
        <end position="306"/>
    </location>
</feature>
<evidence type="ECO:0000259" key="2">
    <source>
        <dbReference type="Pfam" id="PF03330"/>
    </source>
</evidence>
<dbReference type="PANTHER" id="PTHR31836">
    <property type="match status" value="1"/>
</dbReference>